<dbReference type="Pfam" id="PF05705">
    <property type="entry name" value="DUF829"/>
    <property type="match status" value="1"/>
</dbReference>
<accession>A0A556TQT1</accession>
<evidence type="ECO:0000313" key="1">
    <source>
        <dbReference type="EMBL" id="TSK38430.1"/>
    </source>
</evidence>
<dbReference type="PANTHER" id="PTHR20908">
    <property type="entry name" value="LD15586P"/>
    <property type="match status" value="1"/>
</dbReference>
<sequence length="270" mass="30476">MKIKSRLFCGTQYRRAHYPGSFSAKTPDDMSLKGVTTHSLSKGITLYANENTVKSVSSGRDKPLLFDAPLATIEAPGSGQVLAHVLQLLESEPFSTRPMVVHAFSVGGYTFAQLISHVAKDTLRYQSLIDRVKGQIYDSLVVGSLENMAVGVGKTFLPRFERMVKYTSLLYFNLLKRQTVDYFDASIEVFWNTPVTCPALYYSCDSDVMCNTEVLHNLLEHWKRRGISVTSKHWEKSVHAGHLRTHPQEYLSVLEHFLRSINMLPLTSKL</sequence>
<name>A0A556TQT1_BAGYA</name>
<keyword evidence="2" id="KW-1185">Reference proteome</keyword>
<protein>
    <recommendedName>
        <fullName evidence="3">Transmembrane protein 53</fullName>
    </recommendedName>
</protein>
<dbReference type="SUPFAM" id="SSF53474">
    <property type="entry name" value="alpha/beta-Hydrolases"/>
    <property type="match status" value="1"/>
</dbReference>
<gene>
    <name evidence="1" type="ORF">Baya_2846</name>
</gene>
<dbReference type="PANTHER" id="PTHR20908:SF4">
    <property type="entry name" value="SI:DKEY-5I3.5"/>
    <property type="match status" value="1"/>
</dbReference>
<evidence type="ECO:0008006" key="3">
    <source>
        <dbReference type="Google" id="ProtNLM"/>
    </source>
</evidence>
<reference evidence="1 2" key="1">
    <citation type="journal article" date="2019" name="Genome Biol. Evol.">
        <title>Whole-Genome Sequencing of the Giant Devil Catfish, Bagarius yarrelli.</title>
        <authorList>
            <person name="Jiang W."/>
            <person name="Lv Y."/>
            <person name="Cheng L."/>
            <person name="Yang K."/>
            <person name="Chao B."/>
            <person name="Wang X."/>
            <person name="Li Y."/>
            <person name="Pan X."/>
            <person name="You X."/>
            <person name="Zhang Y."/>
            <person name="Yang J."/>
            <person name="Li J."/>
            <person name="Zhang X."/>
            <person name="Liu S."/>
            <person name="Sun C."/>
            <person name="Yang J."/>
            <person name="Shi Q."/>
        </authorList>
    </citation>
    <scope>NUCLEOTIDE SEQUENCE [LARGE SCALE GENOMIC DNA]</scope>
    <source>
        <strain evidence="1">JWS20170419001</strain>
        <tissue evidence="1">Muscle</tissue>
    </source>
</reference>
<dbReference type="InterPro" id="IPR008547">
    <property type="entry name" value="DUF829_TMEM53"/>
</dbReference>
<dbReference type="OrthoDB" id="77878at2759"/>
<dbReference type="GO" id="GO:0017171">
    <property type="term" value="F:serine hydrolase activity"/>
    <property type="evidence" value="ECO:0007669"/>
    <property type="project" value="TreeGrafter"/>
</dbReference>
<dbReference type="EMBL" id="VCAZ01000011">
    <property type="protein sequence ID" value="TSK38430.1"/>
    <property type="molecule type" value="Genomic_DNA"/>
</dbReference>
<dbReference type="Proteomes" id="UP000319801">
    <property type="component" value="Unassembled WGS sequence"/>
</dbReference>
<proteinExistence type="predicted"/>
<dbReference type="InterPro" id="IPR029058">
    <property type="entry name" value="AB_hydrolase_fold"/>
</dbReference>
<dbReference type="AlphaFoldDB" id="A0A556TQT1"/>
<organism evidence="1 2">
    <name type="scientific">Bagarius yarrelli</name>
    <name type="common">Goonch</name>
    <name type="synonym">Bagrus yarrelli</name>
    <dbReference type="NCBI Taxonomy" id="175774"/>
    <lineage>
        <taxon>Eukaryota</taxon>
        <taxon>Metazoa</taxon>
        <taxon>Chordata</taxon>
        <taxon>Craniata</taxon>
        <taxon>Vertebrata</taxon>
        <taxon>Euteleostomi</taxon>
        <taxon>Actinopterygii</taxon>
        <taxon>Neopterygii</taxon>
        <taxon>Teleostei</taxon>
        <taxon>Ostariophysi</taxon>
        <taxon>Siluriformes</taxon>
        <taxon>Sisoridae</taxon>
        <taxon>Sisorinae</taxon>
        <taxon>Bagarius</taxon>
    </lineage>
</organism>
<comment type="caution">
    <text evidence="1">The sequence shown here is derived from an EMBL/GenBank/DDBJ whole genome shotgun (WGS) entry which is preliminary data.</text>
</comment>
<evidence type="ECO:0000313" key="2">
    <source>
        <dbReference type="Proteomes" id="UP000319801"/>
    </source>
</evidence>